<accession>A0AAW1PYA3</accession>
<evidence type="ECO:0000256" key="1">
    <source>
        <dbReference type="SAM" id="Coils"/>
    </source>
</evidence>
<feature type="coiled-coil region" evidence="1">
    <location>
        <begin position="343"/>
        <end position="377"/>
    </location>
</feature>
<feature type="compositionally biased region" description="Acidic residues" evidence="2">
    <location>
        <begin position="238"/>
        <end position="250"/>
    </location>
</feature>
<dbReference type="Proteomes" id="UP001465755">
    <property type="component" value="Unassembled WGS sequence"/>
</dbReference>
<evidence type="ECO:0000313" key="4">
    <source>
        <dbReference type="Proteomes" id="UP001465755"/>
    </source>
</evidence>
<reference evidence="3 4" key="1">
    <citation type="journal article" date="2024" name="Nat. Commun.">
        <title>Phylogenomics reveals the evolutionary origins of lichenization in chlorophyte algae.</title>
        <authorList>
            <person name="Puginier C."/>
            <person name="Libourel C."/>
            <person name="Otte J."/>
            <person name="Skaloud P."/>
            <person name="Haon M."/>
            <person name="Grisel S."/>
            <person name="Petersen M."/>
            <person name="Berrin J.G."/>
            <person name="Delaux P.M."/>
            <person name="Dal Grande F."/>
            <person name="Keller J."/>
        </authorList>
    </citation>
    <scope>NUCLEOTIDE SEQUENCE [LARGE SCALE GENOMIC DNA]</scope>
    <source>
        <strain evidence="3 4">SAG 2036</strain>
    </source>
</reference>
<feature type="compositionally biased region" description="Polar residues" evidence="2">
    <location>
        <begin position="192"/>
        <end position="202"/>
    </location>
</feature>
<gene>
    <name evidence="3" type="ORF">WJX73_005437</name>
</gene>
<evidence type="ECO:0000256" key="2">
    <source>
        <dbReference type="SAM" id="MobiDB-lite"/>
    </source>
</evidence>
<keyword evidence="4" id="KW-1185">Reference proteome</keyword>
<dbReference type="EMBL" id="JALJOQ010000005">
    <property type="protein sequence ID" value="KAK9813395.1"/>
    <property type="molecule type" value="Genomic_DNA"/>
</dbReference>
<protein>
    <submittedName>
        <fullName evidence="3">Uncharacterized protein</fullName>
    </submittedName>
</protein>
<feature type="region of interest" description="Disordered" evidence="2">
    <location>
        <begin position="77"/>
        <end position="289"/>
    </location>
</feature>
<sequence>MQSSPVKKYPKRRPQAKTSKPAAKRGSKPAAEEPSDANPGWLLNAKPPAQPSQALDADVSSSLEDQLAVAKTAIKKAANLVQPKAKPLPATDPGLNQDEDSDDQHEDGKVDPYALPASESPVEATRSKRELRSLSDRGRQPQSLLASLSKHKQLPKSDGLKGVKTPAAAVLPCLRRDKGSTRQPRQAAKSAHPTTLLKSAQGRTDDAARRRKPALQPQPLTEAVRPRAKRERVQHEACDDDDEDEGEEGEAGGGASLGAVLGSMMAKISQDGQDSDDEGQDDGMADLQRTLLKVVKSKKDNARQKQKAMLEGARGQIAARVQEVAAGVQAEAQQTAELAVRSYANLSQQLGRRAAEMQQAEEEHRAQQDQRLRKYKELYDKTKPMKEELESIVKQQQRGAKRKLGELQTFAQQLIADAEAQAHKCQKRASRLPQVARLLKALV</sequence>
<dbReference type="AlphaFoldDB" id="A0AAW1PYA3"/>
<feature type="compositionally biased region" description="Acidic residues" evidence="2">
    <location>
        <begin position="273"/>
        <end position="284"/>
    </location>
</feature>
<comment type="caution">
    <text evidence="3">The sequence shown here is derived from an EMBL/GenBank/DDBJ whole genome shotgun (WGS) entry which is preliminary data.</text>
</comment>
<keyword evidence="1" id="KW-0175">Coiled coil</keyword>
<organism evidence="3 4">
    <name type="scientific">Symbiochloris irregularis</name>
    <dbReference type="NCBI Taxonomy" id="706552"/>
    <lineage>
        <taxon>Eukaryota</taxon>
        <taxon>Viridiplantae</taxon>
        <taxon>Chlorophyta</taxon>
        <taxon>core chlorophytes</taxon>
        <taxon>Trebouxiophyceae</taxon>
        <taxon>Trebouxiales</taxon>
        <taxon>Trebouxiaceae</taxon>
        <taxon>Symbiochloris</taxon>
    </lineage>
</organism>
<evidence type="ECO:0000313" key="3">
    <source>
        <dbReference type="EMBL" id="KAK9813395.1"/>
    </source>
</evidence>
<proteinExistence type="predicted"/>
<feature type="compositionally biased region" description="Basic and acidic residues" evidence="2">
    <location>
        <begin position="125"/>
        <end position="139"/>
    </location>
</feature>
<feature type="region of interest" description="Disordered" evidence="2">
    <location>
        <begin position="1"/>
        <end position="63"/>
    </location>
</feature>
<name>A0AAW1PYA3_9CHLO</name>